<reference evidence="2 3" key="1">
    <citation type="submission" date="2020-03" db="EMBL/GenBank/DDBJ databases">
        <title>The genome sequence of Microvirga sp. c23x22.</title>
        <authorList>
            <person name="Zhang X."/>
        </authorList>
    </citation>
    <scope>NUCLEOTIDE SEQUENCE [LARGE SCALE GENOMIC DNA]</scope>
    <source>
        <strain evidence="3">c23x22</strain>
    </source>
</reference>
<gene>
    <name evidence="2" type="ORF">HB375_02175</name>
</gene>
<protein>
    <submittedName>
        <fullName evidence="2">Uncharacterized protein</fullName>
    </submittedName>
</protein>
<keyword evidence="1" id="KW-0472">Membrane</keyword>
<evidence type="ECO:0000256" key="1">
    <source>
        <dbReference type="SAM" id="Phobius"/>
    </source>
</evidence>
<accession>A0ABX0V6I2</accession>
<feature type="transmembrane region" description="Helical" evidence="1">
    <location>
        <begin position="37"/>
        <end position="60"/>
    </location>
</feature>
<name>A0ABX0V6I2_9HYPH</name>
<keyword evidence="3" id="KW-1185">Reference proteome</keyword>
<evidence type="ECO:0000313" key="3">
    <source>
        <dbReference type="Proteomes" id="UP000707352"/>
    </source>
</evidence>
<comment type="caution">
    <text evidence="2">The sequence shown here is derived from an EMBL/GenBank/DDBJ whole genome shotgun (WGS) entry which is preliminary data.</text>
</comment>
<dbReference type="PROSITE" id="PS51257">
    <property type="entry name" value="PROKAR_LIPOPROTEIN"/>
    <property type="match status" value="1"/>
</dbReference>
<sequence length="79" mass="8255">MTVVRLLVIAFFAIAPVAMNLLAGCLASASLSTDASLMIALVAIIGGGLLVCLGMQIAYYDGHRVGVRRSCDRKLCGLE</sequence>
<proteinExistence type="predicted"/>
<dbReference type="RefSeq" id="WP_167671305.1">
    <property type="nucleotide sequence ID" value="NZ_JAATJS010000001.1"/>
</dbReference>
<keyword evidence="1" id="KW-0812">Transmembrane</keyword>
<dbReference type="Proteomes" id="UP000707352">
    <property type="component" value="Unassembled WGS sequence"/>
</dbReference>
<evidence type="ECO:0000313" key="2">
    <source>
        <dbReference type="EMBL" id="NIX75419.1"/>
    </source>
</evidence>
<dbReference type="EMBL" id="JAATJS010000001">
    <property type="protein sequence ID" value="NIX75419.1"/>
    <property type="molecule type" value="Genomic_DNA"/>
</dbReference>
<keyword evidence="1" id="KW-1133">Transmembrane helix</keyword>
<organism evidence="2 3">
    <name type="scientific">Microvirga terricola</name>
    <dbReference type="NCBI Taxonomy" id="2719797"/>
    <lineage>
        <taxon>Bacteria</taxon>
        <taxon>Pseudomonadati</taxon>
        <taxon>Pseudomonadota</taxon>
        <taxon>Alphaproteobacteria</taxon>
        <taxon>Hyphomicrobiales</taxon>
        <taxon>Methylobacteriaceae</taxon>
        <taxon>Microvirga</taxon>
    </lineage>
</organism>